<dbReference type="InterPro" id="IPR027417">
    <property type="entry name" value="P-loop_NTPase"/>
</dbReference>
<dbReference type="GO" id="GO:0033588">
    <property type="term" value="C:elongator holoenzyme complex"/>
    <property type="evidence" value="ECO:0007669"/>
    <property type="project" value="InterPro"/>
</dbReference>
<dbReference type="Pfam" id="PF05625">
    <property type="entry name" value="PAXNEB"/>
    <property type="match status" value="1"/>
</dbReference>
<proteinExistence type="inferred from homology"/>
<evidence type="ECO:0000256" key="3">
    <source>
        <dbReference type="ARBA" id="ARBA00005043"/>
    </source>
</evidence>
<dbReference type="Gene3D" id="3.40.50.300">
    <property type="entry name" value="P-loop containing nucleotide triphosphate hydrolases"/>
    <property type="match status" value="1"/>
</dbReference>
<feature type="region of interest" description="Disordered" evidence="9">
    <location>
        <begin position="546"/>
        <end position="613"/>
    </location>
</feature>
<evidence type="ECO:0000256" key="1">
    <source>
        <dbReference type="ARBA" id="ARBA00004123"/>
    </source>
</evidence>
<feature type="compositionally biased region" description="Low complexity" evidence="9">
    <location>
        <begin position="190"/>
        <end position="201"/>
    </location>
</feature>
<dbReference type="GO" id="GO:0002098">
    <property type="term" value="P:tRNA wobble uridine modification"/>
    <property type="evidence" value="ECO:0007669"/>
    <property type="project" value="InterPro"/>
</dbReference>
<comment type="similarity">
    <text evidence="4">Belongs to the ELP4 family.</text>
</comment>
<keyword evidence="11" id="KW-1185">Reference proteome</keyword>
<dbReference type="AlphaFoldDB" id="A0A316U530"/>
<evidence type="ECO:0000256" key="5">
    <source>
        <dbReference type="ARBA" id="ARBA00020265"/>
    </source>
</evidence>
<feature type="region of interest" description="Disordered" evidence="9">
    <location>
        <begin position="249"/>
        <end position="268"/>
    </location>
</feature>
<comment type="subcellular location">
    <subcellularLocation>
        <location evidence="2">Cytoplasm</location>
    </subcellularLocation>
    <subcellularLocation>
        <location evidence="1">Nucleus</location>
    </subcellularLocation>
</comment>
<dbReference type="GO" id="GO:0008023">
    <property type="term" value="C:transcription elongation factor complex"/>
    <property type="evidence" value="ECO:0007669"/>
    <property type="project" value="TreeGrafter"/>
</dbReference>
<organism evidence="10 11">
    <name type="scientific">Pseudomicrostroma glucosiphilum</name>
    <dbReference type="NCBI Taxonomy" id="1684307"/>
    <lineage>
        <taxon>Eukaryota</taxon>
        <taxon>Fungi</taxon>
        <taxon>Dikarya</taxon>
        <taxon>Basidiomycota</taxon>
        <taxon>Ustilaginomycotina</taxon>
        <taxon>Exobasidiomycetes</taxon>
        <taxon>Microstromatales</taxon>
        <taxon>Microstromatales incertae sedis</taxon>
        <taxon>Pseudomicrostroma</taxon>
    </lineage>
</organism>
<accession>A0A316U530</accession>
<gene>
    <name evidence="10" type="ORF">BCV69DRAFT_284181</name>
</gene>
<dbReference type="GO" id="GO:0005737">
    <property type="term" value="C:cytoplasm"/>
    <property type="evidence" value="ECO:0007669"/>
    <property type="project" value="UniProtKB-SubCell"/>
</dbReference>
<dbReference type="UniPathway" id="UPA00988"/>
<dbReference type="GeneID" id="37014690"/>
<feature type="region of interest" description="Disordered" evidence="9">
    <location>
        <begin position="179"/>
        <end position="228"/>
    </location>
</feature>
<keyword evidence="8" id="KW-0539">Nucleus</keyword>
<evidence type="ECO:0000256" key="6">
    <source>
        <dbReference type="ARBA" id="ARBA00022490"/>
    </source>
</evidence>
<dbReference type="PANTHER" id="PTHR12896:SF1">
    <property type="entry name" value="ELONGATOR COMPLEX PROTEIN 4"/>
    <property type="match status" value="1"/>
</dbReference>
<sequence>MPSAFQRRPRTLPTAALAVDGTADAGGSAGEETGSGSAGSSSSAASSSSSSSSSLPSPSSGAPISLRPSTHPTLRPSPFPQQQPLPLFSLGLNAINDVLTGLGLPAGSLALFLPVLPAYHSSSSSGEEEDRRRTAEAGAAYADLVVRYGAAQGLAAKQRVLVVGEEAEEWMRGLMGWAGAGAGESRKTDTTNTATSETDTAPAAGTGKLSSGAEDEEDEGSSSSSGRDSQLKVAFRYEKLKRLEEMENKALGIGSPSPSSSSSGQDNLPYVHPFDLSMKMPGSVLREARQEGRLVVHTLAEEDVDGENTYEQVWFVVKTQVALWRAQDEEQRRQWTSQGPAVPPPSPLPIRVVLPSLGSPAWSVKRGQSHAVESYRLLLRVKKLLRSSSWIGNIARTGDSATNTDPPIEVPTIALCSPSASLLSHDSTAAVATRLSTLADSALAFSSYSADARLRSVFQPPTSESSTSSGAGTGKSASFTGALQILKTPALGSLAPSSIRASQLRGLSSASGDGGGGGSGGENALGFKVRRKGFKVEVLGRDLVADWGAGGDDEDKKKKRKPPPAAAAKSTTSSVASAGTAPAKAKEAVTAATASAAPAPATSAAASNASQASPLKGLAALRARGLRAAASSANAAPVAVGEEKPSSVQPAHPHAHGHAHGEAEAQERQAKRELKEEQLRLAAGQNW</sequence>
<feature type="region of interest" description="Disordered" evidence="9">
    <location>
        <begin position="626"/>
        <end position="687"/>
    </location>
</feature>
<feature type="region of interest" description="Disordered" evidence="9">
    <location>
        <begin position="1"/>
        <end position="82"/>
    </location>
</feature>
<dbReference type="EMBL" id="KZ819331">
    <property type="protein sequence ID" value="PWN19551.1"/>
    <property type="molecule type" value="Genomic_DNA"/>
</dbReference>
<feature type="compositionally biased region" description="Low complexity" evidence="9">
    <location>
        <begin position="626"/>
        <end position="636"/>
    </location>
</feature>
<keyword evidence="6" id="KW-0963">Cytoplasm</keyword>
<dbReference type="STRING" id="1684307.A0A316U530"/>
<evidence type="ECO:0000313" key="10">
    <source>
        <dbReference type="EMBL" id="PWN19551.1"/>
    </source>
</evidence>
<reference evidence="10 11" key="1">
    <citation type="journal article" date="2018" name="Mol. Biol. Evol.">
        <title>Broad Genomic Sampling Reveals a Smut Pathogenic Ancestry of the Fungal Clade Ustilaginomycotina.</title>
        <authorList>
            <person name="Kijpornyongpan T."/>
            <person name="Mondo S.J."/>
            <person name="Barry K."/>
            <person name="Sandor L."/>
            <person name="Lee J."/>
            <person name="Lipzen A."/>
            <person name="Pangilinan J."/>
            <person name="LaButti K."/>
            <person name="Hainaut M."/>
            <person name="Henrissat B."/>
            <person name="Grigoriev I.V."/>
            <person name="Spatafora J.W."/>
            <person name="Aime M.C."/>
        </authorList>
    </citation>
    <scope>NUCLEOTIDE SEQUENCE [LARGE SCALE GENOMIC DNA]</scope>
    <source>
        <strain evidence="10 11">MCA 4718</strain>
    </source>
</reference>
<evidence type="ECO:0000256" key="2">
    <source>
        <dbReference type="ARBA" id="ARBA00004496"/>
    </source>
</evidence>
<protein>
    <recommendedName>
        <fullName evidence="5">Elongator complex protein 4</fullName>
    </recommendedName>
</protein>
<comment type="pathway">
    <text evidence="3">tRNA modification; 5-methoxycarbonylmethyl-2-thiouridine-tRNA biosynthesis.</text>
</comment>
<feature type="compositionally biased region" description="Basic and acidic residues" evidence="9">
    <location>
        <begin position="659"/>
        <end position="679"/>
    </location>
</feature>
<feature type="compositionally biased region" description="Low complexity" evidence="9">
    <location>
        <begin position="20"/>
        <end position="62"/>
    </location>
</feature>
<evidence type="ECO:0000256" key="8">
    <source>
        <dbReference type="ARBA" id="ARBA00023242"/>
    </source>
</evidence>
<evidence type="ECO:0000256" key="7">
    <source>
        <dbReference type="ARBA" id="ARBA00022694"/>
    </source>
</evidence>
<dbReference type="OrthoDB" id="289162at2759"/>
<dbReference type="InterPro" id="IPR008728">
    <property type="entry name" value="Elongator_complex_protein_4"/>
</dbReference>
<name>A0A316U530_9BASI</name>
<dbReference type="Proteomes" id="UP000245942">
    <property type="component" value="Unassembled WGS sequence"/>
</dbReference>
<evidence type="ECO:0000313" key="11">
    <source>
        <dbReference type="Proteomes" id="UP000245942"/>
    </source>
</evidence>
<dbReference type="PANTHER" id="PTHR12896">
    <property type="entry name" value="PAX6 NEIGHBOR PROTEIN PAXNEB"/>
    <property type="match status" value="1"/>
</dbReference>
<keyword evidence="7" id="KW-0819">tRNA processing</keyword>
<feature type="compositionally biased region" description="Low complexity" evidence="9">
    <location>
        <begin position="566"/>
        <end position="613"/>
    </location>
</feature>
<evidence type="ECO:0000256" key="9">
    <source>
        <dbReference type="SAM" id="MobiDB-lite"/>
    </source>
</evidence>
<dbReference type="RefSeq" id="XP_025346711.1">
    <property type="nucleotide sequence ID" value="XM_025492956.1"/>
</dbReference>
<evidence type="ECO:0000256" key="4">
    <source>
        <dbReference type="ARBA" id="ARBA00007573"/>
    </source>
</evidence>